<dbReference type="EMBL" id="MLKD01000001">
    <property type="protein sequence ID" value="OQE31670.1"/>
    <property type="molecule type" value="Genomic_DNA"/>
</dbReference>
<comment type="caution">
    <text evidence="1">The sequence shown here is derived from an EMBL/GenBank/DDBJ whole genome shotgun (WGS) entry which is preliminary data.</text>
</comment>
<keyword evidence="2" id="KW-1185">Reference proteome</keyword>
<organism evidence="1 2">
    <name type="scientific">Penicillium steckii</name>
    <dbReference type="NCBI Taxonomy" id="303698"/>
    <lineage>
        <taxon>Eukaryota</taxon>
        <taxon>Fungi</taxon>
        <taxon>Dikarya</taxon>
        <taxon>Ascomycota</taxon>
        <taxon>Pezizomycotina</taxon>
        <taxon>Eurotiomycetes</taxon>
        <taxon>Eurotiomycetidae</taxon>
        <taxon>Eurotiales</taxon>
        <taxon>Aspergillaceae</taxon>
        <taxon>Penicillium</taxon>
    </lineage>
</organism>
<dbReference type="OrthoDB" id="4245873at2759"/>
<gene>
    <name evidence="1" type="ORF">PENSTE_c001G02653</name>
</gene>
<dbReference type="AlphaFoldDB" id="A0A1V6U0F3"/>
<evidence type="ECO:0000313" key="1">
    <source>
        <dbReference type="EMBL" id="OQE31670.1"/>
    </source>
</evidence>
<sequence>MFAIQFDAAGIYKVGTRNQQFHVSFEEMMSFTGGIIGLLEYGLAWKVIKGALGRTRHRLWHHAGNSIDAQPAIWIDNSGPVLYELRHGLEVIRICPEELETSRFGRAIKLHWDGGMAGAKSSWVVKMIIQAFFVGVWRNVLRRLKIRAF</sequence>
<protein>
    <submittedName>
        <fullName evidence="1">Uncharacterized protein</fullName>
    </submittedName>
</protein>
<dbReference type="Proteomes" id="UP000191285">
    <property type="component" value="Unassembled WGS sequence"/>
</dbReference>
<accession>A0A1V6U0F3</accession>
<reference evidence="2" key="1">
    <citation type="journal article" date="2017" name="Nat. Microbiol.">
        <title>Global analysis of biosynthetic gene clusters reveals vast potential of secondary metabolite production in Penicillium species.</title>
        <authorList>
            <person name="Nielsen J.C."/>
            <person name="Grijseels S."/>
            <person name="Prigent S."/>
            <person name="Ji B."/>
            <person name="Dainat J."/>
            <person name="Nielsen K.F."/>
            <person name="Frisvad J.C."/>
            <person name="Workman M."/>
            <person name="Nielsen J."/>
        </authorList>
    </citation>
    <scope>NUCLEOTIDE SEQUENCE [LARGE SCALE GENOMIC DNA]</scope>
    <source>
        <strain evidence="2">IBT 24891</strain>
    </source>
</reference>
<proteinExistence type="predicted"/>
<name>A0A1V6U0F3_9EURO</name>
<evidence type="ECO:0000313" key="2">
    <source>
        <dbReference type="Proteomes" id="UP000191285"/>
    </source>
</evidence>